<sequence>MHSWSKLAVLVMLLSSFALAASPANAVVPRENCVTMVEKTESREKILSAREVCGTKEDLSKITSEQSLLVTWYEHANFQGRSNPVYGDFGPCDWEGYTIPVIGMWSAMISSYDLYGTCNWATYWDPDGNNSGSRGGDQWYVGDFFNDRIWKMKVWYSWP</sequence>
<evidence type="ECO:0000313" key="3">
    <source>
        <dbReference type="Proteomes" id="UP001500393"/>
    </source>
</evidence>
<evidence type="ECO:0008006" key="4">
    <source>
        <dbReference type="Google" id="ProtNLM"/>
    </source>
</evidence>
<accession>A0ABN2EUY8</accession>
<reference evidence="2 3" key="1">
    <citation type="journal article" date="2019" name="Int. J. Syst. Evol. Microbiol.">
        <title>The Global Catalogue of Microorganisms (GCM) 10K type strain sequencing project: providing services to taxonomists for standard genome sequencing and annotation.</title>
        <authorList>
            <consortium name="The Broad Institute Genomics Platform"/>
            <consortium name="The Broad Institute Genome Sequencing Center for Infectious Disease"/>
            <person name="Wu L."/>
            <person name="Ma J."/>
        </authorList>
    </citation>
    <scope>NUCLEOTIDE SEQUENCE [LARGE SCALE GENOMIC DNA]</scope>
    <source>
        <strain evidence="2 3">JCM 14969</strain>
    </source>
</reference>
<name>A0ABN2EUY8_9ACTN</name>
<evidence type="ECO:0000256" key="1">
    <source>
        <dbReference type="SAM" id="SignalP"/>
    </source>
</evidence>
<dbReference type="EMBL" id="BAAAOS010000065">
    <property type="protein sequence ID" value="GAA1616205.1"/>
    <property type="molecule type" value="Genomic_DNA"/>
</dbReference>
<dbReference type="Gene3D" id="2.60.20.10">
    <property type="entry name" value="Crystallins"/>
    <property type="match status" value="1"/>
</dbReference>
<evidence type="ECO:0000313" key="2">
    <source>
        <dbReference type="EMBL" id="GAA1616205.1"/>
    </source>
</evidence>
<dbReference type="Proteomes" id="UP001500393">
    <property type="component" value="Unassembled WGS sequence"/>
</dbReference>
<gene>
    <name evidence="2" type="ORF">GCM10009789_82770</name>
</gene>
<proteinExistence type="predicted"/>
<protein>
    <recommendedName>
        <fullName evidence="4">Peptidase inhibitor family I36</fullName>
    </recommendedName>
</protein>
<keyword evidence="1" id="KW-0732">Signal</keyword>
<feature type="chain" id="PRO_5047005768" description="Peptidase inhibitor family I36" evidence="1">
    <location>
        <begin position="21"/>
        <end position="159"/>
    </location>
</feature>
<comment type="caution">
    <text evidence="2">The sequence shown here is derived from an EMBL/GenBank/DDBJ whole genome shotgun (WGS) entry which is preliminary data.</text>
</comment>
<keyword evidence="3" id="KW-1185">Reference proteome</keyword>
<organism evidence="2 3">
    <name type="scientific">Kribbella sancticallisti</name>
    <dbReference type="NCBI Taxonomy" id="460087"/>
    <lineage>
        <taxon>Bacteria</taxon>
        <taxon>Bacillati</taxon>
        <taxon>Actinomycetota</taxon>
        <taxon>Actinomycetes</taxon>
        <taxon>Propionibacteriales</taxon>
        <taxon>Kribbellaceae</taxon>
        <taxon>Kribbella</taxon>
    </lineage>
</organism>
<feature type="signal peptide" evidence="1">
    <location>
        <begin position="1"/>
        <end position="20"/>
    </location>
</feature>